<keyword evidence="1 6" id="KW-0808">Transferase</keyword>
<evidence type="ECO:0000256" key="1">
    <source>
        <dbReference type="ARBA" id="ARBA00022679"/>
    </source>
</evidence>
<evidence type="ECO:0000313" key="7">
    <source>
        <dbReference type="Proteomes" id="UP000240410"/>
    </source>
</evidence>
<proteinExistence type="inferred from homology"/>
<evidence type="ECO:0000313" key="8">
    <source>
        <dbReference type="Proteomes" id="UP000241566"/>
    </source>
</evidence>
<comment type="caution">
    <text evidence="6">The sequence shown here is derived from an EMBL/GenBank/DDBJ whole genome shotgun (WGS) entry which is preliminary data.</text>
</comment>
<gene>
    <name evidence="6" type="ORF">CTM89_14525</name>
    <name evidence="5" type="ORF">CTM94_07480</name>
</gene>
<feature type="domain" description="N-acetyltransferase" evidence="4">
    <location>
        <begin position="12"/>
        <end position="151"/>
    </location>
</feature>
<comment type="similarity">
    <text evidence="3">Belongs to the acetyltransferase family. RimJ subfamily.</text>
</comment>
<dbReference type="InterPro" id="IPR000182">
    <property type="entry name" value="GNAT_dom"/>
</dbReference>
<dbReference type="RefSeq" id="WP_045064123.1">
    <property type="nucleotide sequence ID" value="NZ_CP131599.1"/>
</dbReference>
<name>A0A2T3M8A0_PHOLE</name>
<dbReference type="EMBL" id="PYOJ01000018">
    <property type="protein sequence ID" value="PSV88465.1"/>
    <property type="molecule type" value="Genomic_DNA"/>
</dbReference>
<accession>A0A2T3M8A0</accession>
<evidence type="ECO:0000256" key="3">
    <source>
        <dbReference type="ARBA" id="ARBA00038502"/>
    </source>
</evidence>
<protein>
    <submittedName>
        <fullName evidence="6">N-acetyltransferase</fullName>
    </submittedName>
</protein>
<dbReference type="Proteomes" id="UP000240410">
    <property type="component" value="Unassembled WGS sequence"/>
</dbReference>
<dbReference type="EMBL" id="PYOI01000008">
    <property type="protein sequence ID" value="PSV84027.1"/>
    <property type="molecule type" value="Genomic_DNA"/>
</dbReference>
<dbReference type="InterPro" id="IPR051531">
    <property type="entry name" value="N-acetyltransferase"/>
</dbReference>
<evidence type="ECO:0000256" key="2">
    <source>
        <dbReference type="ARBA" id="ARBA00023315"/>
    </source>
</evidence>
<dbReference type="PANTHER" id="PTHR43792">
    <property type="entry name" value="GNAT FAMILY, PUTATIVE (AFU_ORTHOLOGUE AFUA_3G00765)-RELATED-RELATED"/>
    <property type="match status" value="1"/>
</dbReference>
<dbReference type="SUPFAM" id="SSF55729">
    <property type="entry name" value="Acyl-CoA N-acyltransferases (Nat)"/>
    <property type="match status" value="1"/>
</dbReference>
<sequence length="177" mass="19667">MHKSQPLLTTDRLILRPLQLSDAKKIQQLAGNEDIANGTISVPHPYSDGMAGKWIGKHLAGWLTQRSAIFAITLKSDHQLIGCAGIENIQGNSGQLGYWIGVPYWGNGYCTEAVERIKEFGFKKMQLEHIYGRHAKSCDRPANVMLKIGMQSVDKLSIPSLDNTNDDILLYEIMKSA</sequence>
<dbReference type="Proteomes" id="UP000241566">
    <property type="component" value="Unassembled WGS sequence"/>
</dbReference>
<dbReference type="InterPro" id="IPR016181">
    <property type="entry name" value="Acyl_CoA_acyltransferase"/>
</dbReference>
<dbReference type="Gene3D" id="3.40.630.30">
    <property type="match status" value="1"/>
</dbReference>
<evidence type="ECO:0000313" key="5">
    <source>
        <dbReference type="EMBL" id="PSV84027.1"/>
    </source>
</evidence>
<dbReference type="OrthoDB" id="9801656at2"/>
<dbReference type="STRING" id="553611.GCA_001557755_03458"/>
<evidence type="ECO:0000259" key="4">
    <source>
        <dbReference type="Pfam" id="PF13302"/>
    </source>
</evidence>
<dbReference type="Pfam" id="PF13302">
    <property type="entry name" value="Acetyltransf_3"/>
    <property type="match status" value="1"/>
</dbReference>
<reference evidence="6 7" key="1">
    <citation type="submission" date="2018-03" db="EMBL/GenBank/DDBJ databases">
        <title>Whole genome sequencing of Histamine producing bacteria.</title>
        <authorList>
            <person name="Butler K."/>
        </authorList>
    </citation>
    <scope>NUCLEOTIDE SEQUENCE [LARGE SCALE GENOMIC DNA]</scope>
    <source>
        <strain evidence="5 8">ATCC 25521</strain>
        <strain evidence="6 7">ATCC 33979</strain>
    </source>
</reference>
<organism evidence="6 7">
    <name type="scientific">Photobacterium leiognathi</name>
    <dbReference type="NCBI Taxonomy" id="553611"/>
    <lineage>
        <taxon>Bacteria</taxon>
        <taxon>Pseudomonadati</taxon>
        <taxon>Pseudomonadota</taxon>
        <taxon>Gammaproteobacteria</taxon>
        <taxon>Vibrionales</taxon>
        <taxon>Vibrionaceae</taxon>
        <taxon>Photobacterium</taxon>
    </lineage>
</organism>
<dbReference type="GO" id="GO:0016747">
    <property type="term" value="F:acyltransferase activity, transferring groups other than amino-acyl groups"/>
    <property type="evidence" value="ECO:0007669"/>
    <property type="project" value="InterPro"/>
</dbReference>
<keyword evidence="8" id="KW-1185">Reference proteome</keyword>
<dbReference type="AlphaFoldDB" id="A0A2T3M8A0"/>
<dbReference type="PANTHER" id="PTHR43792:SF8">
    <property type="entry name" value="[RIBOSOMAL PROTEIN US5]-ALANINE N-ACETYLTRANSFERASE"/>
    <property type="match status" value="1"/>
</dbReference>
<evidence type="ECO:0000313" key="6">
    <source>
        <dbReference type="EMBL" id="PSV88465.1"/>
    </source>
</evidence>
<keyword evidence="2" id="KW-0012">Acyltransferase</keyword>